<dbReference type="PANTHER" id="PTHR42852:SF13">
    <property type="entry name" value="PROTEIN DIPZ"/>
    <property type="match status" value="1"/>
</dbReference>
<dbReference type="PANTHER" id="PTHR42852">
    <property type="entry name" value="THIOL:DISULFIDE INTERCHANGE PROTEIN DSBE"/>
    <property type="match status" value="1"/>
</dbReference>
<dbReference type="CDD" id="cd02966">
    <property type="entry name" value="TlpA_like_family"/>
    <property type="match status" value="1"/>
</dbReference>
<sequence length="173" mass="20221">MRILLVFFYVICPFWGWAQFNADPVPVRDTAELKVGDRVPAFVFRDTANQKMSLNQFKGKYVVIYVWASWCYPCKQEYPNLVKLAEKYKDKNIVFLSLSSDTQEFRWRNELAWGKMTGNQWWIAGDESSMIAFRVTAIPRFILLDKKGRVLNLKLPKPSDPEFEKIIKGLKGL</sequence>
<proteinExistence type="predicted"/>
<reference evidence="2" key="2">
    <citation type="submission" date="2021-09" db="EMBL/GenBank/DDBJ databases">
        <authorList>
            <person name="Gilroy R."/>
        </authorList>
    </citation>
    <scope>NUCLEOTIDE SEQUENCE</scope>
    <source>
        <strain evidence="2">6966</strain>
    </source>
</reference>
<dbReference type="InterPro" id="IPR036249">
    <property type="entry name" value="Thioredoxin-like_sf"/>
</dbReference>
<dbReference type="Proteomes" id="UP000742098">
    <property type="component" value="Unassembled WGS sequence"/>
</dbReference>
<accession>A0A921H6R1</accession>
<gene>
    <name evidence="2" type="ORF">K8V05_14695</name>
</gene>
<dbReference type="EMBL" id="DYVS01000276">
    <property type="protein sequence ID" value="HJF71996.1"/>
    <property type="molecule type" value="Genomic_DNA"/>
</dbReference>
<feature type="domain" description="Thioredoxin" evidence="1">
    <location>
        <begin position="33"/>
        <end position="173"/>
    </location>
</feature>
<organism evidence="2 3">
    <name type="scientific">Butyricimonas virosa</name>
    <dbReference type="NCBI Taxonomy" id="544645"/>
    <lineage>
        <taxon>Bacteria</taxon>
        <taxon>Pseudomonadati</taxon>
        <taxon>Bacteroidota</taxon>
        <taxon>Bacteroidia</taxon>
        <taxon>Bacteroidales</taxon>
        <taxon>Odoribacteraceae</taxon>
        <taxon>Butyricimonas</taxon>
    </lineage>
</organism>
<evidence type="ECO:0000259" key="1">
    <source>
        <dbReference type="PROSITE" id="PS51352"/>
    </source>
</evidence>
<dbReference type="AlphaFoldDB" id="A0A921H6R1"/>
<reference evidence="2" key="1">
    <citation type="journal article" date="2021" name="PeerJ">
        <title>Extensive microbial diversity within the chicken gut microbiome revealed by metagenomics and culture.</title>
        <authorList>
            <person name="Gilroy R."/>
            <person name="Ravi A."/>
            <person name="Getino M."/>
            <person name="Pursley I."/>
            <person name="Horton D.L."/>
            <person name="Alikhan N.F."/>
            <person name="Baker D."/>
            <person name="Gharbi K."/>
            <person name="Hall N."/>
            <person name="Watson M."/>
            <person name="Adriaenssens E.M."/>
            <person name="Foster-Nyarko E."/>
            <person name="Jarju S."/>
            <person name="Secka A."/>
            <person name="Antonio M."/>
            <person name="Oren A."/>
            <person name="Chaudhuri R.R."/>
            <person name="La Ragione R."/>
            <person name="Hildebrand F."/>
            <person name="Pallen M.J."/>
        </authorList>
    </citation>
    <scope>NUCLEOTIDE SEQUENCE</scope>
    <source>
        <strain evidence="2">6966</strain>
    </source>
</reference>
<comment type="caution">
    <text evidence="2">The sequence shown here is derived from an EMBL/GenBank/DDBJ whole genome shotgun (WGS) entry which is preliminary data.</text>
</comment>
<dbReference type="Gene3D" id="3.40.30.10">
    <property type="entry name" value="Glutaredoxin"/>
    <property type="match status" value="1"/>
</dbReference>
<dbReference type="InterPro" id="IPR050553">
    <property type="entry name" value="Thioredoxin_ResA/DsbE_sf"/>
</dbReference>
<evidence type="ECO:0000313" key="2">
    <source>
        <dbReference type="EMBL" id="HJF71996.1"/>
    </source>
</evidence>
<dbReference type="SUPFAM" id="SSF52833">
    <property type="entry name" value="Thioredoxin-like"/>
    <property type="match status" value="1"/>
</dbReference>
<dbReference type="InterPro" id="IPR013766">
    <property type="entry name" value="Thioredoxin_domain"/>
</dbReference>
<protein>
    <submittedName>
        <fullName evidence="2">TlpA family protein disulfide reductase</fullName>
    </submittedName>
</protein>
<dbReference type="InterPro" id="IPR013740">
    <property type="entry name" value="Redoxin"/>
</dbReference>
<evidence type="ECO:0000313" key="3">
    <source>
        <dbReference type="Proteomes" id="UP000742098"/>
    </source>
</evidence>
<dbReference type="Pfam" id="PF08534">
    <property type="entry name" value="Redoxin"/>
    <property type="match status" value="1"/>
</dbReference>
<name>A0A921H6R1_9BACT</name>
<dbReference type="GO" id="GO:0016491">
    <property type="term" value="F:oxidoreductase activity"/>
    <property type="evidence" value="ECO:0007669"/>
    <property type="project" value="InterPro"/>
</dbReference>
<dbReference type="PROSITE" id="PS51352">
    <property type="entry name" value="THIOREDOXIN_2"/>
    <property type="match status" value="1"/>
</dbReference>